<reference evidence="9 10" key="1">
    <citation type="submission" date="2019-01" db="EMBL/GenBank/DDBJ databases">
        <title>Novel species of Cellulomonas.</title>
        <authorList>
            <person name="Liu Q."/>
            <person name="Xin Y.-H."/>
        </authorList>
    </citation>
    <scope>NUCLEOTIDE SEQUENCE [LARGE SCALE GENOMIC DNA]</scope>
    <source>
        <strain evidence="9 10">HLT2-17</strain>
    </source>
</reference>
<evidence type="ECO:0000313" key="9">
    <source>
        <dbReference type="EMBL" id="RYV51945.1"/>
    </source>
</evidence>
<proteinExistence type="inferred from homology"/>
<protein>
    <recommendedName>
        <fullName evidence="3">beta-glucosidase</fullName>
        <ecNumber evidence="3">3.2.1.21</ecNumber>
    </recommendedName>
</protein>
<evidence type="ECO:0000256" key="3">
    <source>
        <dbReference type="ARBA" id="ARBA00012744"/>
    </source>
</evidence>
<dbReference type="PRINTS" id="PR00133">
    <property type="entry name" value="GLHYDRLASE3"/>
</dbReference>
<comment type="catalytic activity">
    <reaction evidence="1">
        <text>Hydrolysis of terminal, non-reducing beta-D-glucosyl residues with release of beta-D-glucose.</text>
        <dbReference type="EC" id="3.2.1.21"/>
    </reaction>
</comment>
<dbReference type="SUPFAM" id="SSF51445">
    <property type="entry name" value="(Trans)glycosidases"/>
    <property type="match status" value="1"/>
</dbReference>
<dbReference type="Pfam" id="PF01915">
    <property type="entry name" value="Glyco_hydro_3_C"/>
    <property type="match status" value="1"/>
</dbReference>
<dbReference type="OrthoDB" id="3187421at2"/>
<dbReference type="SUPFAM" id="SSF52279">
    <property type="entry name" value="Beta-D-glucan exohydrolase, C-terminal domain"/>
    <property type="match status" value="1"/>
</dbReference>
<dbReference type="InterPro" id="IPR002772">
    <property type="entry name" value="Glyco_hydro_3_C"/>
</dbReference>
<dbReference type="InterPro" id="IPR001764">
    <property type="entry name" value="Glyco_hydro_3_N"/>
</dbReference>
<dbReference type="Pfam" id="PF00933">
    <property type="entry name" value="Glyco_hydro_3"/>
    <property type="match status" value="1"/>
</dbReference>
<evidence type="ECO:0000256" key="1">
    <source>
        <dbReference type="ARBA" id="ARBA00000448"/>
    </source>
</evidence>
<dbReference type="InterPro" id="IPR036962">
    <property type="entry name" value="Glyco_hydro_3_N_sf"/>
</dbReference>
<evidence type="ECO:0000256" key="4">
    <source>
        <dbReference type="ARBA" id="ARBA00022729"/>
    </source>
</evidence>
<dbReference type="Gene3D" id="3.20.20.300">
    <property type="entry name" value="Glycoside hydrolase, family 3, N-terminal domain"/>
    <property type="match status" value="1"/>
</dbReference>
<evidence type="ECO:0000313" key="10">
    <source>
        <dbReference type="Proteomes" id="UP000293764"/>
    </source>
</evidence>
<dbReference type="Proteomes" id="UP000293764">
    <property type="component" value="Unassembled WGS sequence"/>
</dbReference>
<keyword evidence="10" id="KW-1185">Reference proteome</keyword>
<evidence type="ECO:0000256" key="5">
    <source>
        <dbReference type="ARBA" id="ARBA00022801"/>
    </source>
</evidence>
<dbReference type="PANTHER" id="PTHR30620:SF16">
    <property type="entry name" value="LYSOSOMAL BETA GLUCOSIDASE"/>
    <property type="match status" value="1"/>
</dbReference>
<dbReference type="PANTHER" id="PTHR30620">
    <property type="entry name" value="PERIPLASMIC BETA-GLUCOSIDASE-RELATED"/>
    <property type="match status" value="1"/>
</dbReference>
<evidence type="ECO:0000256" key="6">
    <source>
        <dbReference type="ARBA" id="ARBA00023295"/>
    </source>
</evidence>
<dbReference type="AlphaFoldDB" id="A0A4Q5N1K3"/>
<keyword evidence="5 9" id="KW-0378">Hydrolase</keyword>
<accession>A0A4Q5N1K3</accession>
<dbReference type="InterPro" id="IPR036881">
    <property type="entry name" value="Glyco_hydro_3_C_sf"/>
</dbReference>
<feature type="domain" description="Glycoside hydrolase family 3 N-terminal" evidence="7">
    <location>
        <begin position="82"/>
        <end position="389"/>
    </location>
</feature>
<dbReference type="EC" id="3.2.1.21" evidence="3"/>
<dbReference type="GO" id="GO:0008422">
    <property type="term" value="F:beta-glucosidase activity"/>
    <property type="evidence" value="ECO:0007669"/>
    <property type="project" value="UniProtKB-EC"/>
</dbReference>
<feature type="domain" description="Glycoside hydrolase family 3 C-terminal" evidence="8">
    <location>
        <begin position="460"/>
        <end position="600"/>
    </location>
</feature>
<sequence>MSPTAMRSNDALPYENPSLPVDQRVDDLLSRLDLEDKVGQMFHPMATLEDVDTPNVEFGLPTLRETIVEKRISHYGLLGSKATPREFAEWYNAVQRIALARPLGIPVTFSTDTRHALSADPRNALTGNPESESPPGFFSQWPETLGIAAIGSDAVAEGFADVVRQEYRALGLRVALHPQVDLATEPRWPRIFATLGEDVELTCRMARALVRGLQGAELGPDSVATMVKHFPGGGPQQDGEDPHFPFGREQVYPGGMFELHLRPFVAALEAGASQMMPYYGMPMGTEYEEVGFGFNRSVITGVLRERLGFDGIVCTDWSLVSDGVALGDPIAARAWGAEHLTPKERVLKSLDAGVDQFGGEYRTDLVLELVREGRVSIERIDRSVRRLLREKFVLGLFDDPFVDADLAARTVGRADFVEAGLDAQRRSLTLLTNREVAGAPLLPLRRPLRVYAEGIKPGLLAAHAEVAATPQTADVAVLRLRAPHEPRPGLAAGFHTGSLEFPAELHARVAAIAAAVPTVVVVFLDRPAVLGALTQAATAVLADFGSSDEALLSVLFADAEPQGSLPFDLPRSMRAVIESRSDVPFDTEDPQFPFGHGLRYAGAEPAEAVRTA</sequence>
<dbReference type="InterPro" id="IPR051915">
    <property type="entry name" value="Cellulose_Degrad_GH3"/>
</dbReference>
<gene>
    <name evidence="9" type="ORF">EUA98_05995</name>
</gene>
<dbReference type="InterPro" id="IPR017853">
    <property type="entry name" value="GH"/>
</dbReference>
<dbReference type="GO" id="GO:0009251">
    <property type="term" value="P:glucan catabolic process"/>
    <property type="evidence" value="ECO:0007669"/>
    <property type="project" value="TreeGrafter"/>
</dbReference>
<dbReference type="EMBL" id="SDWW01000010">
    <property type="protein sequence ID" value="RYV51945.1"/>
    <property type="molecule type" value="Genomic_DNA"/>
</dbReference>
<evidence type="ECO:0000259" key="8">
    <source>
        <dbReference type="Pfam" id="PF01915"/>
    </source>
</evidence>
<evidence type="ECO:0000256" key="2">
    <source>
        <dbReference type="ARBA" id="ARBA00005336"/>
    </source>
</evidence>
<name>A0A4Q5N1K3_9MICO</name>
<dbReference type="RefSeq" id="WP_130101767.1">
    <property type="nucleotide sequence ID" value="NZ_SDWW01000010.1"/>
</dbReference>
<keyword evidence="6" id="KW-0326">Glycosidase</keyword>
<comment type="similarity">
    <text evidence="2">Belongs to the glycosyl hydrolase 3 family.</text>
</comment>
<comment type="caution">
    <text evidence="9">The sequence shown here is derived from an EMBL/GenBank/DDBJ whole genome shotgun (WGS) entry which is preliminary data.</text>
</comment>
<keyword evidence="4" id="KW-0732">Signal</keyword>
<evidence type="ECO:0000259" key="7">
    <source>
        <dbReference type="Pfam" id="PF00933"/>
    </source>
</evidence>
<organism evidence="9 10">
    <name type="scientific">Pengzhenrongella frigida</name>
    <dbReference type="NCBI Taxonomy" id="1259133"/>
    <lineage>
        <taxon>Bacteria</taxon>
        <taxon>Bacillati</taxon>
        <taxon>Actinomycetota</taxon>
        <taxon>Actinomycetes</taxon>
        <taxon>Micrococcales</taxon>
        <taxon>Pengzhenrongella</taxon>
    </lineage>
</organism>
<dbReference type="Gene3D" id="3.40.50.1700">
    <property type="entry name" value="Glycoside hydrolase family 3 C-terminal domain"/>
    <property type="match status" value="1"/>
</dbReference>